<accession>A0ABY2DAV2</accession>
<evidence type="ECO:0000256" key="7">
    <source>
        <dbReference type="ARBA" id="ARBA00023049"/>
    </source>
</evidence>
<evidence type="ECO:0000256" key="4">
    <source>
        <dbReference type="ARBA" id="ARBA00022801"/>
    </source>
</evidence>
<keyword evidence="11" id="KW-1185">Reference proteome</keyword>
<keyword evidence="7 9" id="KW-0482">Metalloprotease</keyword>
<evidence type="ECO:0000256" key="2">
    <source>
        <dbReference type="ARBA" id="ARBA00022670"/>
    </source>
</evidence>
<feature type="active site" description="Proton donor/acceptor" evidence="9">
    <location>
        <position position="214"/>
    </location>
</feature>
<comment type="function">
    <text evidence="9">Catalyzes hydrolysis of the D-alanyl-D-alanine dipeptide.</text>
</comment>
<keyword evidence="4 9" id="KW-0378">Hydrolase</keyword>
<evidence type="ECO:0000256" key="9">
    <source>
        <dbReference type="HAMAP-Rule" id="MF_01924"/>
    </source>
</evidence>
<feature type="site" description="Transition state stabilizer" evidence="9">
    <location>
        <position position="94"/>
    </location>
</feature>
<feature type="binding site" evidence="9">
    <location>
        <position position="143"/>
    </location>
    <ligand>
        <name>Zn(2+)</name>
        <dbReference type="ChEBI" id="CHEBI:29105"/>
        <note>catalytic</note>
    </ligand>
</feature>
<evidence type="ECO:0000256" key="5">
    <source>
        <dbReference type="ARBA" id="ARBA00022833"/>
    </source>
</evidence>
<dbReference type="Proteomes" id="UP000294823">
    <property type="component" value="Unassembled WGS sequence"/>
</dbReference>
<comment type="similarity">
    <text evidence="9">Belongs to the peptidase M15D family.</text>
</comment>
<dbReference type="EC" id="3.4.13.22" evidence="9"/>
<dbReference type="Gene3D" id="3.30.1380.10">
    <property type="match status" value="1"/>
</dbReference>
<organism evidence="10 11">
    <name type="scientific">Halomonas marinisediminis</name>
    <dbReference type="NCBI Taxonomy" id="2546095"/>
    <lineage>
        <taxon>Bacteria</taxon>
        <taxon>Pseudomonadati</taxon>
        <taxon>Pseudomonadota</taxon>
        <taxon>Gammaproteobacteria</taxon>
        <taxon>Oceanospirillales</taxon>
        <taxon>Halomonadaceae</taxon>
        <taxon>Halomonas</taxon>
    </lineage>
</organism>
<feature type="binding site" evidence="9">
    <location>
        <position position="150"/>
    </location>
    <ligand>
        <name>Zn(2+)</name>
        <dbReference type="ChEBI" id="CHEBI:29105"/>
        <note>catalytic</note>
    </ligand>
</feature>
<dbReference type="EMBL" id="SLTR01000006">
    <property type="protein sequence ID" value="TDB03238.1"/>
    <property type="molecule type" value="Genomic_DNA"/>
</dbReference>
<gene>
    <name evidence="9" type="primary">ddpX</name>
    <name evidence="10" type="ORF">E0702_06500</name>
</gene>
<comment type="catalytic activity">
    <reaction evidence="1 9">
        <text>D-alanyl-D-alanine + H2O = 2 D-alanine</text>
        <dbReference type="Rhea" id="RHEA:20661"/>
        <dbReference type="ChEBI" id="CHEBI:15377"/>
        <dbReference type="ChEBI" id="CHEBI:57416"/>
        <dbReference type="ChEBI" id="CHEBI:57822"/>
        <dbReference type="EC" id="3.4.13.22"/>
    </reaction>
</comment>
<dbReference type="CDD" id="cd14843">
    <property type="entry name" value="D-Ala-D-Ala_dipeptidase_like"/>
    <property type="match status" value="1"/>
</dbReference>
<dbReference type="HAMAP" id="MF_01924">
    <property type="entry name" value="A_A_dipeptidase"/>
    <property type="match status" value="1"/>
</dbReference>
<dbReference type="InterPro" id="IPR009045">
    <property type="entry name" value="Zn_M74/Hedgehog-like"/>
</dbReference>
<name>A0ABY2DAV2_9GAMM</name>
<keyword evidence="6 9" id="KW-0224">Dipeptidase</keyword>
<dbReference type="PANTHER" id="PTHR43126">
    <property type="entry name" value="D-ALANYL-D-ALANINE DIPEPTIDASE"/>
    <property type="match status" value="1"/>
</dbReference>
<reference evidence="10 11" key="1">
    <citation type="submission" date="2019-03" db="EMBL/GenBank/DDBJ databases">
        <title>Halomonas marinisediminis sp. nov., a moderately halophilic bacterium isolated from the Bohai Gulf.</title>
        <authorList>
            <person name="Ji X."/>
        </authorList>
    </citation>
    <scope>NUCLEOTIDE SEQUENCE [LARGE SCALE GENOMIC DNA]</scope>
    <source>
        <strain evidence="10 11">204</strain>
    </source>
</reference>
<keyword evidence="2 9" id="KW-0645">Protease</keyword>
<comment type="cofactor">
    <cofactor evidence="9">
        <name>Zn(2+)</name>
        <dbReference type="ChEBI" id="CHEBI:29105"/>
    </cofactor>
    <text evidence="9">Binds 1 zinc ion per subunit.</text>
</comment>
<keyword evidence="3 9" id="KW-0479">Metal-binding</keyword>
<dbReference type="Pfam" id="PF01427">
    <property type="entry name" value="Peptidase_M15"/>
    <property type="match status" value="1"/>
</dbReference>
<evidence type="ECO:0000256" key="1">
    <source>
        <dbReference type="ARBA" id="ARBA00001362"/>
    </source>
</evidence>
<keyword evidence="5 9" id="KW-0862">Zinc</keyword>
<evidence type="ECO:0000256" key="3">
    <source>
        <dbReference type="ARBA" id="ARBA00022723"/>
    </source>
</evidence>
<comment type="caution">
    <text evidence="10">The sequence shown here is derived from an EMBL/GenBank/DDBJ whole genome shotgun (WGS) entry which is preliminary data.</text>
</comment>
<proteinExistence type="inferred from homology"/>
<dbReference type="RefSeq" id="WP_132042170.1">
    <property type="nucleotide sequence ID" value="NZ_SLTR01000006.1"/>
</dbReference>
<evidence type="ECO:0000256" key="6">
    <source>
        <dbReference type="ARBA" id="ARBA00022997"/>
    </source>
</evidence>
<dbReference type="InterPro" id="IPR000755">
    <property type="entry name" value="A_A_dipeptidase"/>
</dbReference>
<dbReference type="SUPFAM" id="SSF55166">
    <property type="entry name" value="Hedgehog/DD-peptidase"/>
    <property type="match status" value="1"/>
</dbReference>
<keyword evidence="8" id="KW-0961">Cell wall biogenesis/degradation</keyword>
<sequence>MTDYLSRLTAVPIPETPGPDWPVLSRIPIEGSDEPLIPLSLAPAPIKVFPVYAKQGLPGAINECYVREGVYRRLLEVARALPEGMGLIILDGWRPWRVQQYLFDTLQEAIRGRHPELAEEELLTRTREFVSVPSDDPAAPSPHLTGGAVDVTLSDGDGLPLDMGTLFDEAVPASHTAYYETLEKPTERQRRVRVNRRLLYTMMRKAGFTNLPSEWWHFDAGDQLWAHYGQHDRAIYGPAELETVESRWRKQLWETRDSVARS</sequence>
<evidence type="ECO:0000313" key="10">
    <source>
        <dbReference type="EMBL" id="TDB03238.1"/>
    </source>
</evidence>
<protein>
    <recommendedName>
        <fullName evidence="9">D-alanyl-D-alanine dipeptidase</fullName>
        <shortName evidence="9">D-Ala-D-Ala dipeptidase</shortName>
        <ecNumber evidence="9">3.4.13.22</ecNumber>
    </recommendedName>
</protein>
<evidence type="ECO:0000313" key="11">
    <source>
        <dbReference type="Proteomes" id="UP000294823"/>
    </source>
</evidence>
<dbReference type="PANTHER" id="PTHR43126:SF2">
    <property type="entry name" value="D-ALANYL-D-ALANINE DIPEPTIDASE"/>
    <property type="match status" value="1"/>
</dbReference>
<feature type="binding site" evidence="9">
    <location>
        <position position="217"/>
    </location>
    <ligand>
        <name>Zn(2+)</name>
        <dbReference type="ChEBI" id="CHEBI:29105"/>
        <note>catalytic</note>
    </ligand>
</feature>
<evidence type="ECO:0000256" key="8">
    <source>
        <dbReference type="ARBA" id="ARBA00023316"/>
    </source>
</evidence>